<organism evidence="2 3">
    <name type="scientific">Cardiocondyla obscurior</name>
    <dbReference type="NCBI Taxonomy" id="286306"/>
    <lineage>
        <taxon>Eukaryota</taxon>
        <taxon>Metazoa</taxon>
        <taxon>Ecdysozoa</taxon>
        <taxon>Arthropoda</taxon>
        <taxon>Hexapoda</taxon>
        <taxon>Insecta</taxon>
        <taxon>Pterygota</taxon>
        <taxon>Neoptera</taxon>
        <taxon>Endopterygota</taxon>
        <taxon>Hymenoptera</taxon>
        <taxon>Apocrita</taxon>
        <taxon>Aculeata</taxon>
        <taxon>Formicoidea</taxon>
        <taxon>Formicidae</taxon>
        <taxon>Myrmicinae</taxon>
        <taxon>Cardiocondyla</taxon>
    </lineage>
</organism>
<evidence type="ECO:0000313" key="3">
    <source>
        <dbReference type="Proteomes" id="UP001430953"/>
    </source>
</evidence>
<keyword evidence="1" id="KW-0732">Signal</keyword>
<evidence type="ECO:0000313" key="2">
    <source>
        <dbReference type="EMBL" id="KAL0123665.1"/>
    </source>
</evidence>
<sequence length="69" mass="7902">MYILTVLCSSLPLSLALRIKQNHVRLLKRLNSNKCSTSKEENGRVLECAIFSEGRSRHSSRKQPKFVKT</sequence>
<keyword evidence="3" id="KW-1185">Reference proteome</keyword>
<gene>
    <name evidence="2" type="ORF">PUN28_005876</name>
</gene>
<dbReference type="AlphaFoldDB" id="A0AAW2G7V2"/>
<feature type="signal peptide" evidence="1">
    <location>
        <begin position="1"/>
        <end position="16"/>
    </location>
</feature>
<name>A0AAW2G7V2_9HYME</name>
<proteinExistence type="predicted"/>
<evidence type="ECO:0008006" key="4">
    <source>
        <dbReference type="Google" id="ProtNLM"/>
    </source>
</evidence>
<protein>
    <recommendedName>
        <fullName evidence="4">Secreted protein</fullName>
    </recommendedName>
</protein>
<accession>A0AAW2G7V2</accession>
<feature type="chain" id="PRO_5043419033" description="Secreted protein" evidence="1">
    <location>
        <begin position="17"/>
        <end position="69"/>
    </location>
</feature>
<evidence type="ECO:0000256" key="1">
    <source>
        <dbReference type="SAM" id="SignalP"/>
    </source>
</evidence>
<dbReference type="EMBL" id="JADYXP020000005">
    <property type="protein sequence ID" value="KAL0123665.1"/>
    <property type="molecule type" value="Genomic_DNA"/>
</dbReference>
<dbReference type="Proteomes" id="UP001430953">
    <property type="component" value="Unassembled WGS sequence"/>
</dbReference>
<comment type="caution">
    <text evidence="2">The sequence shown here is derived from an EMBL/GenBank/DDBJ whole genome shotgun (WGS) entry which is preliminary data.</text>
</comment>
<reference evidence="2 3" key="1">
    <citation type="submission" date="2023-03" db="EMBL/GenBank/DDBJ databases">
        <title>High recombination rates correlate with genetic variation in Cardiocondyla obscurior ants.</title>
        <authorList>
            <person name="Errbii M."/>
        </authorList>
    </citation>
    <scope>NUCLEOTIDE SEQUENCE [LARGE SCALE GENOMIC DNA]</scope>
    <source>
        <strain evidence="2">Alpha-2009</strain>
        <tissue evidence="2">Whole body</tissue>
    </source>
</reference>